<organism evidence="1">
    <name type="scientific">Arundo donax</name>
    <name type="common">Giant reed</name>
    <name type="synonym">Donax arundinaceus</name>
    <dbReference type="NCBI Taxonomy" id="35708"/>
    <lineage>
        <taxon>Eukaryota</taxon>
        <taxon>Viridiplantae</taxon>
        <taxon>Streptophyta</taxon>
        <taxon>Embryophyta</taxon>
        <taxon>Tracheophyta</taxon>
        <taxon>Spermatophyta</taxon>
        <taxon>Magnoliopsida</taxon>
        <taxon>Liliopsida</taxon>
        <taxon>Poales</taxon>
        <taxon>Poaceae</taxon>
        <taxon>PACMAD clade</taxon>
        <taxon>Arundinoideae</taxon>
        <taxon>Arundineae</taxon>
        <taxon>Arundo</taxon>
    </lineage>
</organism>
<reference evidence="1" key="1">
    <citation type="submission" date="2014-09" db="EMBL/GenBank/DDBJ databases">
        <authorList>
            <person name="Magalhaes I.L.F."/>
            <person name="Oliveira U."/>
            <person name="Santos F.R."/>
            <person name="Vidigal T.H.D.A."/>
            <person name="Brescovit A.D."/>
            <person name="Santos A.J."/>
        </authorList>
    </citation>
    <scope>NUCLEOTIDE SEQUENCE</scope>
    <source>
        <tissue evidence="1">Shoot tissue taken approximately 20 cm above the soil surface</tissue>
    </source>
</reference>
<dbReference type="AlphaFoldDB" id="A0A0A9CJD9"/>
<proteinExistence type="predicted"/>
<accession>A0A0A9CJD9</accession>
<name>A0A0A9CJD9_ARUDO</name>
<protein>
    <submittedName>
        <fullName evidence="1">Uncharacterized protein</fullName>
    </submittedName>
</protein>
<reference evidence="1" key="2">
    <citation type="journal article" date="2015" name="Data Brief">
        <title>Shoot transcriptome of the giant reed, Arundo donax.</title>
        <authorList>
            <person name="Barrero R.A."/>
            <person name="Guerrero F.D."/>
            <person name="Moolhuijzen P."/>
            <person name="Goolsby J.A."/>
            <person name="Tidwell J."/>
            <person name="Bellgard S.E."/>
            <person name="Bellgard M.I."/>
        </authorList>
    </citation>
    <scope>NUCLEOTIDE SEQUENCE</scope>
    <source>
        <tissue evidence="1">Shoot tissue taken approximately 20 cm above the soil surface</tissue>
    </source>
</reference>
<dbReference type="EMBL" id="GBRH01221456">
    <property type="protein sequence ID" value="JAD76439.1"/>
    <property type="molecule type" value="Transcribed_RNA"/>
</dbReference>
<sequence length="98" mass="11328">MNLDMKHCAVTRTCTMISTVEKEKKINVHWKLPIILLPIGEQLYDGHENSNIQSITELIQLHHIKSKNQTRYPRNCIYLKCPLPSLAFLCSAEPHMSQ</sequence>
<evidence type="ECO:0000313" key="1">
    <source>
        <dbReference type="EMBL" id="JAD76439.1"/>
    </source>
</evidence>